<organism evidence="12 13">
    <name type="scientific">Desulfococcus multivorans DSM 2059</name>
    <dbReference type="NCBI Taxonomy" id="1121405"/>
    <lineage>
        <taxon>Bacteria</taxon>
        <taxon>Pseudomonadati</taxon>
        <taxon>Thermodesulfobacteriota</taxon>
        <taxon>Desulfobacteria</taxon>
        <taxon>Desulfobacterales</taxon>
        <taxon>Desulfococcaceae</taxon>
        <taxon>Desulfococcus</taxon>
    </lineage>
</organism>
<dbReference type="STRING" id="897.B2D07_01865"/>
<feature type="region of interest" description="Disordered" evidence="10">
    <location>
        <begin position="36"/>
        <end position="77"/>
    </location>
</feature>
<proteinExistence type="inferred from homology"/>
<evidence type="ECO:0000256" key="5">
    <source>
        <dbReference type="ARBA" id="ARBA00022519"/>
    </source>
</evidence>
<keyword evidence="4" id="KW-1003">Cell membrane</keyword>
<comment type="similarity">
    <text evidence="2">Belongs to the TonB family.</text>
</comment>
<evidence type="ECO:0000313" key="12">
    <source>
        <dbReference type="EMBL" id="EPR39913.1"/>
    </source>
</evidence>
<protein>
    <submittedName>
        <fullName evidence="12">TonB family protein</fullName>
    </submittedName>
</protein>
<evidence type="ECO:0000256" key="1">
    <source>
        <dbReference type="ARBA" id="ARBA00004383"/>
    </source>
</evidence>
<dbReference type="GO" id="GO:0031992">
    <property type="term" value="F:energy transducer activity"/>
    <property type="evidence" value="ECO:0007669"/>
    <property type="project" value="InterPro"/>
</dbReference>
<dbReference type="EMBL" id="ATHJ01000087">
    <property type="protein sequence ID" value="EPR39913.1"/>
    <property type="molecule type" value="Genomic_DNA"/>
</dbReference>
<feature type="compositionally biased region" description="Low complexity" evidence="10">
    <location>
        <begin position="62"/>
        <end position="75"/>
    </location>
</feature>
<dbReference type="InterPro" id="IPR003538">
    <property type="entry name" value="TonB"/>
</dbReference>
<evidence type="ECO:0000256" key="10">
    <source>
        <dbReference type="SAM" id="MobiDB-lite"/>
    </source>
</evidence>
<gene>
    <name evidence="12" type="ORF">dsmv_2486</name>
</gene>
<dbReference type="GO" id="GO:0055085">
    <property type="term" value="P:transmembrane transport"/>
    <property type="evidence" value="ECO:0007669"/>
    <property type="project" value="InterPro"/>
</dbReference>
<dbReference type="GO" id="GO:0015031">
    <property type="term" value="P:protein transport"/>
    <property type="evidence" value="ECO:0007669"/>
    <property type="project" value="UniProtKB-KW"/>
</dbReference>
<comment type="subcellular location">
    <subcellularLocation>
        <location evidence="1">Cell inner membrane</location>
        <topology evidence="1">Single-pass membrane protein</topology>
        <orientation evidence="1">Periplasmic side</orientation>
    </subcellularLocation>
</comment>
<keyword evidence="9" id="KW-0472">Membrane</keyword>
<evidence type="ECO:0000256" key="4">
    <source>
        <dbReference type="ARBA" id="ARBA00022475"/>
    </source>
</evidence>
<dbReference type="eggNOG" id="COG0810">
    <property type="taxonomic scope" value="Bacteria"/>
</dbReference>
<accession>S7V5M3</accession>
<feature type="domain" description="TonB C-terminal" evidence="11">
    <location>
        <begin position="154"/>
        <end position="244"/>
    </location>
</feature>
<evidence type="ECO:0000256" key="9">
    <source>
        <dbReference type="ARBA" id="ARBA00023136"/>
    </source>
</evidence>
<dbReference type="SUPFAM" id="SSF74653">
    <property type="entry name" value="TolA/TonB C-terminal domain"/>
    <property type="match status" value="1"/>
</dbReference>
<keyword evidence="8" id="KW-1133">Transmembrane helix</keyword>
<evidence type="ECO:0000256" key="7">
    <source>
        <dbReference type="ARBA" id="ARBA00022927"/>
    </source>
</evidence>
<dbReference type="InterPro" id="IPR006260">
    <property type="entry name" value="TonB/TolA_C"/>
</dbReference>
<dbReference type="GO" id="GO:0015891">
    <property type="term" value="P:siderophore transport"/>
    <property type="evidence" value="ECO:0007669"/>
    <property type="project" value="InterPro"/>
</dbReference>
<keyword evidence="3" id="KW-0813">Transport</keyword>
<dbReference type="PANTHER" id="PTHR33446">
    <property type="entry name" value="PROTEIN TONB-RELATED"/>
    <property type="match status" value="1"/>
</dbReference>
<dbReference type="Gene3D" id="3.30.1150.10">
    <property type="match status" value="1"/>
</dbReference>
<comment type="caution">
    <text evidence="12">The sequence shown here is derived from an EMBL/GenBank/DDBJ whole genome shotgun (WGS) entry which is preliminary data.</text>
</comment>
<dbReference type="NCBIfam" id="TIGR01352">
    <property type="entry name" value="tonB_Cterm"/>
    <property type="match status" value="1"/>
</dbReference>
<keyword evidence="5" id="KW-0997">Cell inner membrane</keyword>
<dbReference type="InterPro" id="IPR051045">
    <property type="entry name" value="TonB-dependent_transducer"/>
</dbReference>
<dbReference type="Pfam" id="PF03544">
    <property type="entry name" value="TonB_C"/>
    <property type="match status" value="1"/>
</dbReference>
<evidence type="ECO:0000256" key="3">
    <source>
        <dbReference type="ARBA" id="ARBA00022448"/>
    </source>
</evidence>
<evidence type="ECO:0000256" key="6">
    <source>
        <dbReference type="ARBA" id="ARBA00022692"/>
    </source>
</evidence>
<evidence type="ECO:0000313" key="13">
    <source>
        <dbReference type="Proteomes" id="UP000014977"/>
    </source>
</evidence>
<keyword evidence="6" id="KW-0812">Transmembrane</keyword>
<feature type="compositionally biased region" description="Pro residues" evidence="10">
    <location>
        <begin position="50"/>
        <end position="61"/>
    </location>
</feature>
<keyword evidence="13" id="KW-1185">Reference proteome</keyword>
<feature type="region of interest" description="Disordered" evidence="10">
    <location>
        <begin position="122"/>
        <end position="141"/>
    </location>
</feature>
<dbReference type="GO" id="GO:0030288">
    <property type="term" value="C:outer membrane-bounded periplasmic space"/>
    <property type="evidence" value="ECO:0007669"/>
    <property type="project" value="InterPro"/>
</dbReference>
<reference evidence="12 13" key="1">
    <citation type="journal article" date="2013" name="Genome Announc.">
        <title>Draft genome sequences for three mercury-methylating, sulfate-reducing bacteria.</title>
        <authorList>
            <person name="Brown S.D."/>
            <person name="Hurt R.A.Jr."/>
            <person name="Gilmour C.C."/>
            <person name="Elias D.A."/>
        </authorList>
    </citation>
    <scope>NUCLEOTIDE SEQUENCE [LARGE SCALE GENOMIC DNA]</scope>
    <source>
        <strain evidence="12 13">DSM 2059</strain>
    </source>
</reference>
<keyword evidence="7" id="KW-0653">Protein transport</keyword>
<evidence type="ECO:0000256" key="2">
    <source>
        <dbReference type="ARBA" id="ARBA00006555"/>
    </source>
</evidence>
<dbReference type="GO" id="GO:0005886">
    <property type="term" value="C:plasma membrane"/>
    <property type="evidence" value="ECO:0007669"/>
    <property type="project" value="UniProtKB-SubCell"/>
</dbReference>
<evidence type="ECO:0000259" key="11">
    <source>
        <dbReference type="PROSITE" id="PS52015"/>
    </source>
</evidence>
<dbReference type="PRINTS" id="PR01374">
    <property type="entry name" value="TONBPROTEIN"/>
</dbReference>
<dbReference type="PROSITE" id="PS52015">
    <property type="entry name" value="TONB_CTD"/>
    <property type="match status" value="1"/>
</dbReference>
<sequence length="244" mass="26523">MGIGFSLMLNLIIFALAPLLLDQDVRTDRPVPETLDLRIPLRSKSTPGPETQPAPEPPEPPELLLTPPEIPAPAESSVLEPPDLATAEAPPPVLLETAPVKVSAPRPLPAGPAKKAAVAVPVSGRSTNDASPAVPGADTPRETGDAMRGYAMDQVDTIPAVMGQPRPDYPYRARRRNIEGWVKIRFLVDREGRVHDLTILSSSPRNVFDAAVREAIPRWRFNPGIRSGRPVDVWVETTIQFKLD</sequence>
<evidence type="ECO:0000256" key="8">
    <source>
        <dbReference type="ARBA" id="ARBA00022989"/>
    </source>
</evidence>
<dbReference type="AlphaFoldDB" id="S7V5M3"/>
<name>S7V5M3_DESML</name>
<dbReference type="InterPro" id="IPR037682">
    <property type="entry name" value="TonB_C"/>
</dbReference>
<dbReference type="Proteomes" id="UP000014977">
    <property type="component" value="Unassembled WGS sequence"/>
</dbReference>